<evidence type="ECO:0000256" key="1">
    <source>
        <dbReference type="ARBA" id="ARBA00022737"/>
    </source>
</evidence>
<keyword evidence="2 3" id="KW-0040">ANK repeat</keyword>
<name>A0AAW1MLZ8_POPJA</name>
<dbReference type="Gene3D" id="1.25.40.20">
    <property type="entry name" value="Ankyrin repeat-containing domain"/>
    <property type="match status" value="1"/>
</dbReference>
<protein>
    <submittedName>
        <fullName evidence="4">Ankyrin repeats (3 copies)</fullName>
    </submittedName>
</protein>
<feature type="repeat" description="ANK" evidence="3">
    <location>
        <begin position="315"/>
        <end position="347"/>
    </location>
</feature>
<dbReference type="InterPro" id="IPR051070">
    <property type="entry name" value="NF-kappa-B_inhibitor"/>
</dbReference>
<gene>
    <name evidence="4" type="ORF">QE152_g5408</name>
</gene>
<comment type="caution">
    <text evidence="4">The sequence shown here is derived from an EMBL/GenBank/DDBJ whole genome shotgun (WGS) entry which is preliminary data.</text>
</comment>
<dbReference type="PANTHER" id="PTHR46680:SF3">
    <property type="entry name" value="NF-KAPPA-B INHIBITOR CACTUS"/>
    <property type="match status" value="1"/>
</dbReference>
<dbReference type="Proteomes" id="UP001458880">
    <property type="component" value="Unassembled WGS sequence"/>
</dbReference>
<evidence type="ECO:0000256" key="3">
    <source>
        <dbReference type="PROSITE-ProRule" id="PRU00023"/>
    </source>
</evidence>
<proteinExistence type="predicted"/>
<dbReference type="Pfam" id="PF12796">
    <property type="entry name" value="Ank_2"/>
    <property type="match status" value="2"/>
</dbReference>
<dbReference type="PROSITE" id="PS50297">
    <property type="entry name" value="ANK_REP_REGION"/>
    <property type="match status" value="3"/>
</dbReference>
<sequence length="411" mass="45845">MSHSNLYRQIIDQYFRNAHKKLSGVTEEEKISQFECSTSDSGFLSSGNLLSSGEIFSEEIQPERKSPTVDSGVIDVNLKTPEIACDTSMNLNLDTKDLNDLNSSTYHPSISSTTDLKISNVPENLNSSTYHPSISSTTDLKISNVPEKQQWELYYEQDENGDTCLHEAILRGFLEVALALIRAAPVSRLLDTANDDDQTALHLAIATGQAKIARWLIVAGARPCPRNLQGDSPLHIAARMGDIACCKAITDPVQQHERDVLNLQYPPQPYYPVDLDQWNYDGQTCIHVAAINGHVEVLRHLDWYGADINAREGKGGYTALHIAIERGDERLTNFLLAECKKLNVEVETYGGRTVLELGYPVKQWIEHALRERGIPSPYTSEDEYDDEDDDEDMLYEATNMLNQSLVIGASA</sequence>
<feature type="repeat" description="ANK" evidence="3">
    <location>
        <begin position="196"/>
        <end position="228"/>
    </location>
</feature>
<dbReference type="EMBL" id="JASPKY010000032">
    <property type="protein sequence ID" value="KAK9747259.1"/>
    <property type="molecule type" value="Genomic_DNA"/>
</dbReference>
<dbReference type="GO" id="GO:0005829">
    <property type="term" value="C:cytosol"/>
    <property type="evidence" value="ECO:0007669"/>
    <property type="project" value="TreeGrafter"/>
</dbReference>
<evidence type="ECO:0000256" key="2">
    <source>
        <dbReference type="ARBA" id="ARBA00023043"/>
    </source>
</evidence>
<organism evidence="4 5">
    <name type="scientific">Popillia japonica</name>
    <name type="common">Japanese beetle</name>
    <dbReference type="NCBI Taxonomy" id="7064"/>
    <lineage>
        <taxon>Eukaryota</taxon>
        <taxon>Metazoa</taxon>
        <taxon>Ecdysozoa</taxon>
        <taxon>Arthropoda</taxon>
        <taxon>Hexapoda</taxon>
        <taxon>Insecta</taxon>
        <taxon>Pterygota</taxon>
        <taxon>Neoptera</taxon>
        <taxon>Endopterygota</taxon>
        <taxon>Coleoptera</taxon>
        <taxon>Polyphaga</taxon>
        <taxon>Scarabaeiformia</taxon>
        <taxon>Scarabaeidae</taxon>
        <taxon>Rutelinae</taxon>
        <taxon>Popillia</taxon>
    </lineage>
</organism>
<accession>A0AAW1MLZ8</accession>
<keyword evidence="1" id="KW-0677">Repeat</keyword>
<feature type="repeat" description="ANK" evidence="3">
    <location>
        <begin position="281"/>
        <end position="313"/>
    </location>
</feature>
<reference evidence="4 5" key="1">
    <citation type="journal article" date="2024" name="BMC Genomics">
        <title>De novo assembly and annotation of Popillia japonica's genome with initial clues to its potential as an invasive pest.</title>
        <authorList>
            <person name="Cucini C."/>
            <person name="Boschi S."/>
            <person name="Funari R."/>
            <person name="Cardaioli E."/>
            <person name="Iannotti N."/>
            <person name="Marturano G."/>
            <person name="Paoli F."/>
            <person name="Bruttini M."/>
            <person name="Carapelli A."/>
            <person name="Frati F."/>
            <person name="Nardi F."/>
        </authorList>
    </citation>
    <scope>NUCLEOTIDE SEQUENCE [LARGE SCALE GENOMIC DNA]</scope>
    <source>
        <strain evidence="4">DMR45628</strain>
    </source>
</reference>
<dbReference type="AlphaFoldDB" id="A0AAW1MLZ8"/>
<dbReference type="SMART" id="SM00248">
    <property type="entry name" value="ANK"/>
    <property type="match status" value="5"/>
</dbReference>
<evidence type="ECO:0000313" key="5">
    <source>
        <dbReference type="Proteomes" id="UP001458880"/>
    </source>
</evidence>
<dbReference type="SUPFAM" id="SSF48403">
    <property type="entry name" value="Ankyrin repeat"/>
    <property type="match status" value="1"/>
</dbReference>
<dbReference type="InterPro" id="IPR002110">
    <property type="entry name" value="Ankyrin_rpt"/>
</dbReference>
<dbReference type="PROSITE" id="PS50088">
    <property type="entry name" value="ANK_REPEAT"/>
    <property type="match status" value="3"/>
</dbReference>
<dbReference type="GO" id="GO:0071356">
    <property type="term" value="P:cellular response to tumor necrosis factor"/>
    <property type="evidence" value="ECO:0007669"/>
    <property type="project" value="TreeGrafter"/>
</dbReference>
<keyword evidence="5" id="KW-1185">Reference proteome</keyword>
<dbReference type="GO" id="GO:0051059">
    <property type="term" value="F:NF-kappaB binding"/>
    <property type="evidence" value="ECO:0007669"/>
    <property type="project" value="TreeGrafter"/>
</dbReference>
<evidence type="ECO:0000313" key="4">
    <source>
        <dbReference type="EMBL" id="KAK9747259.1"/>
    </source>
</evidence>
<dbReference type="PANTHER" id="PTHR46680">
    <property type="entry name" value="NF-KAPPA-B INHIBITOR ALPHA"/>
    <property type="match status" value="1"/>
</dbReference>
<dbReference type="InterPro" id="IPR036770">
    <property type="entry name" value="Ankyrin_rpt-contain_sf"/>
</dbReference>